<gene>
    <name evidence="1" type="ORF">HD598_001825</name>
</gene>
<name>A0A7W8X0S1_9MICC</name>
<proteinExistence type="predicted"/>
<dbReference type="AlphaFoldDB" id="A0A7W8X0S1"/>
<protein>
    <submittedName>
        <fullName evidence="1">Uncharacterized protein</fullName>
    </submittedName>
</protein>
<comment type="caution">
    <text evidence="1">The sequence shown here is derived from an EMBL/GenBank/DDBJ whole genome shotgun (WGS) entry which is preliminary data.</text>
</comment>
<reference evidence="1 2" key="1">
    <citation type="submission" date="2020-08" db="EMBL/GenBank/DDBJ databases">
        <title>Sequencing the genomes of 1000 actinobacteria strains.</title>
        <authorList>
            <person name="Klenk H.-P."/>
        </authorList>
    </citation>
    <scope>NUCLEOTIDE SEQUENCE [LARGE SCALE GENOMIC DNA]</scope>
    <source>
        <strain evidence="1 2">DSM 105783</strain>
    </source>
</reference>
<evidence type="ECO:0000313" key="2">
    <source>
        <dbReference type="Proteomes" id="UP000580797"/>
    </source>
</evidence>
<evidence type="ECO:0000313" key="1">
    <source>
        <dbReference type="EMBL" id="MBB5513138.1"/>
    </source>
</evidence>
<organism evidence="1 2">
    <name type="scientific">Neomicrococcus aestuarii</name>
    <dbReference type="NCBI Taxonomy" id="556325"/>
    <lineage>
        <taxon>Bacteria</taxon>
        <taxon>Bacillati</taxon>
        <taxon>Actinomycetota</taxon>
        <taxon>Actinomycetes</taxon>
        <taxon>Micrococcales</taxon>
        <taxon>Micrococcaceae</taxon>
        <taxon>Neomicrococcus</taxon>
    </lineage>
</organism>
<accession>A0A7W8X0S1</accession>
<dbReference type="Proteomes" id="UP000580797">
    <property type="component" value="Unassembled WGS sequence"/>
</dbReference>
<sequence length="229" mass="25986">MDEIDHPVFAHAKRIWQAGNDPKLERISSIDDNIFFKCKPNVPLRGAMWLEKNAKDKAWLVAAGPRSEGSRGDFYEALQSTCARNLARARISRSNFKLGKNTYSDHLLPEDDDRKRLELERNLTLVLEADQKILDMVRKAQESPTSVFATEVYGCKVETMVEKSEFQELYVHIMIIGSAPKDAMSLILSVAVPEAFEEDWDFLEEAPVGMESSGGMYCYTLLAPGWRHL</sequence>
<dbReference type="EMBL" id="JACHDR010000001">
    <property type="protein sequence ID" value="MBB5513138.1"/>
    <property type="molecule type" value="Genomic_DNA"/>
</dbReference>
<dbReference type="RefSeq" id="WP_183665334.1">
    <property type="nucleotide sequence ID" value="NZ_BAAARH010000002.1"/>
</dbReference>